<dbReference type="AlphaFoldDB" id="A0A9X0D3S1"/>
<gene>
    <name evidence="3" type="ORF">OS493_013849</name>
</gene>
<feature type="domain" description="VWFA" evidence="2">
    <location>
        <begin position="1"/>
        <end position="89"/>
    </location>
</feature>
<dbReference type="PROSITE" id="PS50234">
    <property type="entry name" value="VWFA"/>
    <property type="match status" value="2"/>
</dbReference>
<dbReference type="CDD" id="cd01450">
    <property type="entry name" value="vWFA_subfamily_ECM"/>
    <property type="match status" value="1"/>
</dbReference>
<dbReference type="Gene3D" id="3.40.50.410">
    <property type="entry name" value="von Willebrand factor, type A domain"/>
    <property type="match status" value="2"/>
</dbReference>
<evidence type="ECO:0000313" key="3">
    <source>
        <dbReference type="EMBL" id="KAJ7385815.1"/>
    </source>
</evidence>
<feature type="compositionally biased region" description="Low complexity" evidence="1">
    <location>
        <begin position="123"/>
        <end position="142"/>
    </location>
</feature>
<dbReference type="EMBL" id="MU825879">
    <property type="protein sequence ID" value="KAJ7385815.1"/>
    <property type="molecule type" value="Genomic_DNA"/>
</dbReference>
<comment type="caution">
    <text evidence="3">The sequence shown here is derived from an EMBL/GenBank/DDBJ whole genome shotgun (WGS) entry which is preliminary data.</text>
</comment>
<dbReference type="PANTHER" id="PTHR24020:SF20">
    <property type="entry name" value="PH DOMAIN-CONTAINING PROTEIN"/>
    <property type="match status" value="1"/>
</dbReference>
<sequence>MAADKLFSNVRQGVPRVLVVLTDGASHDDVVKPSEALRNTGVMIFSVGLGTHFKIAQLNAMASDPKGEHVFTVDFPQMATIITAMQEHLCKAAVKAVAEGTIRDMQRDFMSSLANRRGGGGYQVTQTTTTSGGSSSSGGVSAGGSSVSGSVNGGSASASGGAGAGGGCDLAFMVDVSSSIGGDANFQLVMKFVTSIFHSFTMGGAVRYGLVVFGSSAKVVFGFSQYTSISEVDSAVASVTLMGGSCSAGAGLTQCKSALFDGDAGGKARVLIVLMAGSSSDDVSSAAGSLKTAGCKIIAVGMGGSFVQTQLSAMAFSSSYVLSAASFSGLAGISGSMTTLISQGMIQCKLI</sequence>
<dbReference type="OrthoDB" id="6132182at2759"/>
<feature type="domain" description="VWFA" evidence="2">
    <location>
        <begin position="169"/>
        <end position="337"/>
    </location>
</feature>
<evidence type="ECO:0000256" key="1">
    <source>
        <dbReference type="SAM" id="MobiDB-lite"/>
    </source>
</evidence>
<dbReference type="InterPro" id="IPR050525">
    <property type="entry name" value="ECM_Assembly_Org"/>
</dbReference>
<dbReference type="SMART" id="SM00327">
    <property type="entry name" value="VWA"/>
    <property type="match status" value="1"/>
</dbReference>
<dbReference type="PANTHER" id="PTHR24020">
    <property type="entry name" value="COLLAGEN ALPHA"/>
    <property type="match status" value="1"/>
</dbReference>
<evidence type="ECO:0000259" key="2">
    <source>
        <dbReference type="PROSITE" id="PS50234"/>
    </source>
</evidence>
<evidence type="ECO:0000313" key="4">
    <source>
        <dbReference type="Proteomes" id="UP001163046"/>
    </source>
</evidence>
<reference evidence="3" key="1">
    <citation type="submission" date="2023-01" db="EMBL/GenBank/DDBJ databases">
        <title>Genome assembly of the deep-sea coral Lophelia pertusa.</title>
        <authorList>
            <person name="Herrera S."/>
            <person name="Cordes E."/>
        </authorList>
    </citation>
    <scope>NUCLEOTIDE SEQUENCE</scope>
    <source>
        <strain evidence="3">USNM1676648</strain>
        <tissue evidence="3">Polyp</tissue>
    </source>
</reference>
<accession>A0A9X0D3S1</accession>
<organism evidence="3 4">
    <name type="scientific">Desmophyllum pertusum</name>
    <dbReference type="NCBI Taxonomy" id="174260"/>
    <lineage>
        <taxon>Eukaryota</taxon>
        <taxon>Metazoa</taxon>
        <taxon>Cnidaria</taxon>
        <taxon>Anthozoa</taxon>
        <taxon>Hexacorallia</taxon>
        <taxon>Scleractinia</taxon>
        <taxon>Caryophylliina</taxon>
        <taxon>Caryophylliidae</taxon>
        <taxon>Desmophyllum</taxon>
    </lineage>
</organism>
<dbReference type="Pfam" id="PF00092">
    <property type="entry name" value="VWA"/>
    <property type="match status" value="2"/>
</dbReference>
<dbReference type="Proteomes" id="UP001163046">
    <property type="component" value="Unassembled WGS sequence"/>
</dbReference>
<dbReference type="InterPro" id="IPR036465">
    <property type="entry name" value="vWFA_dom_sf"/>
</dbReference>
<dbReference type="SUPFAM" id="SSF53300">
    <property type="entry name" value="vWA-like"/>
    <property type="match status" value="2"/>
</dbReference>
<feature type="region of interest" description="Disordered" evidence="1">
    <location>
        <begin position="114"/>
        <end position="142"/>
    </location>
</feature>
<protein>
    <recommendedName>
        <fullName evidence="2">VWFA domain-containing protein</fullName>
    </recommendedName>
</protein>
<name>A0A9X0D3S1_9CNID</name>
<keyword evidence="4" id="KW-1185">Reference proteome</keyword>
<proteinExistence type="predicted"/>
<dbReference type="InterPro" id="IPR002035">
    <property type="entry name" value="VWF_A"/>
</dbReference>